<feature type="transmembrane region" description="Helical" evidence="7">
    <location>
        <begin position="421"/>
        <end position="441"/>
    </location>
</feature>
<feature type="transmembrane region" description="Helical" evidence="7">
    <location>
        <begin position="155"/>
        <end position="176"/>
    </location>
</feature>
<dbReference type="AlphaFoldDB" id="A0A7W3J1X5"/>
<keyword evidence="5 7" id="KW-1133">Transmembrane helix</keyword>
<sequence>MTAVEVPGGPSMGRRMQHAALWTSLNSFVLRLAQFAVGVVVARLVAPEQFGVFAVALIVHAIVSNISDLGVSAAIVRADRSLHSIAPTVLTIALTASSMLTASMFFAAPVLATSLGAPEAASAIRILSFTVLLGGLTSVPYGILVRDFRQDKRFVADVLNFVVSTAAVIVLAKRGWGADGLAWSRLGGQLVSWAVLVAMITPRFRPGWRRSEARAVLRYCLPLAGASVVAFALTNVDSVIVGRELGPLALGLYALAYNVAGWPVSVFGMMINEVALPAFAHVRRDWNNLPARLAAIFALAAAVALPVSLCCLALADSLVVSVYGPTWGRAAPVLAVLGVFGSMRILLTVLTIYLTAVGASRSVLAIQGTWIAALVPALMFAVHSDGIVGAGVAQPLVAVLVVCPLAFWAVRRHGGGSAWHLLRACARPALGTCLVGATLLAVRELTTPGWTQLLVAGTLSLLVYAASTGPWVRRHLRSIRQQWDAHDAAQEQEPARA</sequence>
<dbReference type="EMBL" id="JACGXA010000001">
    <property type="protein sequence ID" value="MBA8804639.1"/>
    <property type="molecule type" value="Genomic_DNA"/>
</dbReference>
<reference evidence="8 9" key="1">
    <citation type="submission" date="2020-07" db="EMBL/GenBank/DDBJ databases">
        <title>Sequencing the genomes of 1000 actinobacteria strains.</title>
        <authorList>
            <person name="Klenk H.-P."/>
        </authorList>
    </citation>
    <scope>NUCLEOTIDE SEQUENCE [LARGE SCALE GENOMIC DNA]</scope>
    <source>
        <strain evidence="8 9">DSM 21349</strain>
    </source>
</reference>
<dbReference type="PANTHER" id="PTHR30250:SF10">
    <property type="entry name" value="LIPOPOLYSACCHARIDE BIOSYNTHESIS PROTEIN WZXC"/>
    <property type="match status" value="1"/>
</dbReference>
<evidence type="ECO:0000256" key="4">
    <source>
        <dbReference type="ARBA" id="ARBA00022692"/>
    </source>
</evidence>
<name>A0A7W3J1X5_9ACTN</name>
<evidence type="ECO:0000256" key="3">
    <source>
        <dbReference type="ARBA" id="ARBA00022475"/>
    </source>
</evidence>
<evidence type="ECO:0000256" key="2">
    <source>
        <dbReference type="ARBA" id="ARBA00007430"/>
    </source>
</evidence>
<evidence type="ECO:0000256" key="6">
    <source>
        <dbReference type="ARBA" id="ARBA00023136"/>
    </source>
</evidence>
<gene>
    <name evidence="8" type="ORF">FB382_002930</name>
</gene>
<feature type="transmembrane region" description="Helical" evidence="7">
    <location>
        <begin position="52"/>
        <end position="76"/>
    </location>
</feature>
<evidence type="ECO:0000256" key="7">
    <source>
        <dbReference type="SAM" id="Phobius"/>
    </source>
</evidence>
<feature type="transmembrane region" description="Helical" evidence="7">
    <location>
        <begin position="363"/>
        <end position="381"/>
    </location>
</feature>
<proteinExistence type="inferred from homology"/>
<dbReference type="RefSeq" id="WP_182540307.1">
    <property type="nucleotide sequence ID" value="NZ_JACGXA010000001.1"/>
</dbReference>
<organism evidence="8 9">
    <name type="scientific">Nocardioides ginsengisegetis</name>
    <dbReference type="NCBI Taxonomy" id="661491"/>
    <lineage>
        <taxon>Bacteria</taxon>
        <taxon>Bacillati</taxon>
        <taxon>Actinomycetota</taxon>
        <taxon>Actinomycetes</taxon>
        <taxon>Propionibacteriales</taxon>
        <taxon>Nocardioidaceae</taxon>
        <taxon>Nocardioides</taxon>
    </lineage>
</organism>
<feature type="transmembrane region" description="Helical" evidence="7">
    <location>
        <begin position="182"/>
        <end position="204"/>
    </location>
</feature>
<keyword evidence="3" id="KW-1003">Cell membrane</keyword>
<evidence type="ECO:0000256" key="5">
    <source>
        <dbReference type="ARBA" id="ARBA00022989"/>
    </source>
</evidence>
<keyword evidence="9" id="KW-1185">Reference proteome</keyword>
<dbReference type="Pfam" id="PF13440">
    <property type="entry name" value="Polysacc_synt_3"/>
    <property type="match status" value="1"/>
</dbReference>
<keyword evidence="6 7" id="KW-0472">Membrane</keyword>
<feature type="transmembrane region" description="Helical" evidence="7">
    <location>
        <begin position="387"/>
        <end position="409"/>
    </location>
</feature>
<feature type="transmembrane region" description="Helical" evidence="7">
    <location>
        <begin position="293"/>
        <end position="315"/>
    </location>
</feature>
<dbReference type="Proteomes" id="UP000580910">
    <property type="component" value="Unassembled WGS sequence"/>
</dbReference>
<feature type="transmembrane region" description="Helical" evidence="7">
    <location>
        <begin position="123"/>
        <end position="143"/>
    </location>
</feature>
<feature type="transmembrane region" description="Helical" evidence="7">
    <location>
        <begin position="21"/>
        <end position="46"/>
    </location>
</feature>
<evidence type="ECO:0000313" key="9">
    <source>
        <dbReference type="Proteomes" id="UP000580910"/>
    </source>
</evidence>
<dbReference type="GO" id="GO:0005886">
    <property type="term" value="C:plasma membrane"/>
    <property type="evidence" value="ECO:0007669"/>
    <property type="project" value="UniProtKB-SubCell"/>
</dbReference>
<comment type="similarity">
    <text evidence="2">Belongs to the polysaccharide synthase family.</text>
</comment>
<keyword evidence="4 7" id="KW-0812">Transmembrane</keyword>
<feature type="transmembrane region" description="Helical" evidence="7">
    <location>
        <begin position="88"/>
        <end position="111"/>
    </location>
</feature>
<evidence type="ECO:0000256" key="1">
    <source>
        <dbReference type="ARBA" id="ARBA00004651"/>
    </source>
</evidence>
<feature type="transmembrane region" description="Helical" evidence="7">
    <location>
        <begin position="248"/>
        <end position="272"/>
    </location>
</feature>
<accession>A0A7W3J1X5</accession>
<feature type="transmembrane region" description="Helical" evidence="7">
    <location>
        <begin position="216"/>
        <end position="236"/>
    </location>
</feature>
<feature type="transmembrane region" description="Helical" evidence="7">
    <location>
        <begin position="453"/>
        <end position="472"/>
    </location>
</feature>
<evidence type="ECO:0000313" key="8">
    <source>
        <dbReference type="EMBL" id="MBA8804639.1"/>
    </source>
</evidence>
<dbReference type="InterPro" id="IPR050833">
    <property type="entry name" value="Poly_Biosynth_Transport"/>
</dbReference>
<comment type="caution">
    <text evidence="8">The sequence shown here is derived from an EMBL/GenBank/DDBJ whole genome shotgun (WGS) entry which is preliminary data.</text>
</comment>
<comment type="subcellular location">
    <subcellularLocation>
        <location evidence="1">Cell membrane</location>
        <topology evidence="1">Multi-pass membrane protein</topology>
    </subcellularLocation>
</comment>
<feature type="transmembrane region" description="Helical" evidence="7">
    <location>
        <begin position="335"/>
        <end position="356"/>
    </location>
</feature>
<dbReference type="PANTHER" id="PTHR30250">
    <property type="entry name" value="PST FAMILY PREDICTED COLANIC ACID TRANSPORTER"/>
    <property type="match status" value="1"/>
</dbReference>
<protein>
    <submittedName>
        <fullName evidence="8">PST family polysaccharide transporter</fullName>
    </submittedName>
</protein>